<keyword evidence="2 3" id="KW-0694">RNA-binding</keyword>
<evidence type="ECO:0000313" key="6">
    <source>
        <dbReference type="EMBL" id="EJT52903.1"/>
    </source>
</evidence>
<feature type="compositionally biased region" description="Polar residues" evidence="4">
    <location>
        <begin position="484"/>
        <end position="495"/>
    </location>
</feature>
<dbReference type="InterPro" id="IPR035979">
    <property type="entry name" value="RBD_domain_sf"/>
</dbReference>
<feature type="region of interest" description="Disordered" evidence="4">
    <location>
        <begin position="407"/>
        <end position="444"/>
    </location>
</feature>
<evidence type="ECO:0000256" key="1">
    <source>
        <dbReference type="ARBA" id="ARBA00022737"/>
    </source>
</evidence>
<feature type="region of interest" description="Disordered" evidence="4">
    <location>
        <begin position="14"/>
        <end position="35"/>
    </location>
</feature>
<dbReference type="EMBL" id="ALBS01000013">
    <property type="protein sequence ID" value="EJT52903.1"/>
    <property type="molecule type" value="Genomic_DNA"/>
</dbReference>
<dbReference type="Proteomes" id="UP000002748">
    <property type="component" value="Unassembled WGS sequence"/>
</dbReference>
<organism evidence="6 7">
    <name type="scientific">Trichosporon asahii var. asahii (strain ATCC 90039 / CBS 2479 / JCM 2466 / KCTC 7840 / NBRC 103889/ NCYC 2677 / UAMH 7654)</name>
    <name type="common">Yeast</name>
    <dbReference type="NCBI Taxonomy" id="1186058"/>
    <lineage>
        <taxon>Eukaryota</taxon>
        <taxon>Fungi</taxon>
        <taxon>Dikarya</taxon>
        <taxon>Basidiomycota</taxon>
        <taxon>Agaricomycotina</taxon>
        <taxon>Tremellomycetes</taxon>
        <taxon>Trichosporonales</taxon>
        <taxon>Trichosporonaceae</taxon>
        <taxon>Trichosporon</taxon>
    </lineage>
</organism>
<protein>
    <recommendedName>
        <fullName evidence="5">RRM domain-containing protein</fullName>
    </recommendedName>
</protein>
<dbReference type="InterPro" id="IPR000504">
    <property type="entry name" value="RRM_dom"/>
</dbReference>
<dbReference type="RefSeq" id="XP_014183977.1">
    <property type="nucleotide sequence ID" value="XM_014328502.1"/>
</dbReference>
<dbReference type="SMART" id="SM00360">
    <property type="entry name" value="RRM"/>
    <property type="match status" value="1"/>
</dbReference>
<comment type="caution">
    <text evidence="6">The sequence shown here is derived from an EMBL/GenBank/DDBJ whole genome shotgun (WGS) entry which is preliminary data.</text>
</comment>
<sequence>MVLLNPSAPTFTLGVNRSGSADSTEASKSPCSTSSFASDSDFLAFPRGMKVHPLVPPNTPECEQVDVVELGVNKHLATRLGDGWKTTFPASAGPGVKSKHLDVPLNKDRSFIPAHRSRSPSLPGLLPSDEARNSSRPPRDLSFLFQRLATSSQVNGVPLGLKEDTSFDPFDDGIGYSPTAEQYSYAPMTNSQRLAAFGQPNPPVVPVLAYPTHSDGSHDILTAGDIGEGRNVYLPDLHSTVSEEQLKQWGQKFGRVVSFKVENNGCLSQDTYDMLPDGGSPGSRRFDTRLAADGFMGEAQRLGLDCQHGKETPHLKQKALEDPHSSNLYVAEIPLDATDEEMRELFHPGIISSLRFLTDDMGNRRGTAMVRLQSRAQAEEAIRNVIMPGCTKPLQVRIADSEKIFKKGSLSSSRPSIPNMRRGSSGGSLPPSFIPRTSPTSLPYTQLDDETLLEHIVITLPRTPVPGVFDTPPRRAANDDLNGYSPSAFDNSSTLPKYVPPPARWRHPMAVGIPSPHDAISNPSSATSSATSPSFKDHSRPAPLERW</sequence>
<dbReference type="GO" id="GO:0003723">
    <property type="term" value="F:RNA binding"/>
    <property type="evidence" value="ECO:0007669"/>
    <property type="project" value="UniProtKB-UniRule"/>
</dbReference>
<feature type="compositionally biased region" description="Polar residues" evidence="4">
    <location>
        <begin position="14"/>
        <end position="27"/>
    </location>
</feature>
<feature type="region of interest" description="Disordered" evidence="4">
    <location>
        <begin position="468"/>
        <end position="547"/>
    </location>
</feature>
<proteinExistence type="predicted"/>
<dbReference type="AlphaFoldDB" id="J5RIY2"/>
<feature type="domain" description="RRM" evidence="5">
    <location>
        <begin position="326"/>
        <end position="401"/>
    </location>
</feature>
<dbReference type="Pfam" id="PF00076">
    <property type="entry name" value="RRM_1"/>
    <property type="match status" value="1"/>
</dbReference>
<evidence type="ECO:0000256" key="4">
    <source>
        <dbReference type="SAM" id="MobiDB-lite"/>
    </source>
</evidence>
<gene>
    <name evidence="6" type="ORF">A1Q1_00808</name>
</gene>
<reference evidence="6 7" key="1">
    <citation type="journal article" date="2012" name="Eukaryot. Cell">
        <title>Draft genome sequence of CBS 2479, the standard type strain of Trichosporon asahii.</title>
        <authorList>
            <person name="Yang R.Y."/>
            <person name="Li H.T."/>
            <person name="Zhu H."/>
            <person name="Zhou G.P."/>
            <person name="Wang M."/>
            <person name="Wang L."/>
        </authorList>
    </citation>
    <scope>NUCLEOTIDE SEQUENCE [LARGE SCALE GENOMIC DNA]</scope>
    <source>
        <strain evidence="7">ATCC 90039 / CBS 2479 / JCM 2466 / KCTC 7840 / NCYC 2677 / UAMH 7654</strain>
    </source>
</reference>
<name>J5RIY2_TRIAS</name>
<dbReference type="HOGENOM" id="CLU_497996_0_0_1"/>
<dbReference type="InterPro" id="IPR012677">
    <property type="entry name" value="Nucleotide-bd_a/b_plait_sf"/>
</dbReference>
<dbReference type="GeneID" id="25984322"/>
<feature type="region of interest" description="Disordered" evidence="4">
    <location>
        <begin position="110"/>
        <end position="138"/>
    </location>
</feature>
<dbReference type="PROSITE" id="PS50102">
    <property type="entry name" value="RRM"/>
    <property type="match status" value="1"/>
</dbReference>
<dbReference type="SUPFAM" id="SSF54928">
    <property type="entry name" value="RNA-binding domain, RBD"/>
    <property type="match status" value="1"/>
</dbReference>
<evidence type="ECO:0000259" key="5">
    <source>
        <dbReference type="PROSITE" id="PS50102"/>
    </source>
</evidence>
<dbReference type="KEGG" id="tasa:A1Q1_00808"/>
<evidence type="ECO:0000256" key="3">
    <source>
        <dbReference type="PROSITE-ProRule" id="PRU00176"/>
    </source>
</evidence>
<accession>J5RIY2</accession>
<dbReference type="PANTHER" id="PTHR24012">
    <property type="entry name" value="RNA BINDING PROTEIN"/>
    <property type="match status" value="1"/>
</dbReference>
<feature type="compositionally biased region" description="Low complexity" evidence="4">
    <location>
        <begin position="523"/>
        <end position="534"/>
    </location>
</feature>
<dbReference type="VEuPathDB" id="FungiDB:A1Q1_00808"/>
<keyword evidence="1" id="KW-0677">Repeat</keyword>
<dbReference type="Gene3D" id="3.30.70.330">
    <property type="match status" value="1"/>
</dbReference>
<evidence type="ECO:0000313" key="7">
    <source>
        <dbReference type="Proteomes" id="UP000002748"/>
    </source>
</evidence>
<feature type="compositionally biased region" description="Basic and acidic residues" evidence="4">
    <location>
        <begin position="129"/>
        <end position="138"/>
    </location>
</feature>
<dbReference type="OrthoDB" id="271725at2759"/>
<feature type="compositionally biased region" description="Polar residues" evidence="4">
    <location>
        <begin position="435"/>
        <end position="444"/>
    </location>
</feature>
<evidence type="ECO:0000256" key="2">
    <source>
        <dbReference type="ARBA" id="ARBA00022884"/>
    </source>
</evidence>
<feature type="compositionally biased region" description="Basic and acidic residues" evidence="4">
    <location>
        <begin position="535"/>
        <end position="547"/>
    </location>
</feature>
<feature type="compositionally biased region" description="Low complexity" evidence="4">
    <location>
        <begin position="119"/>
        <end position="128"/>
    </location>
</feature>